<dbReference type="AlphaFoldDB" id="A0A182T773"/>
<feature type="region of interest" description="Disordered" evidence="1">
    <location>
        <begin position="446"/>
        <end position="513"/>
    </location>
</feature>
<evidence type="ECO:0000256" key="1">
    <source>
        <dbReference type="SAM" id="MobiDB-lite"/>
    </source>
</evidence>
<evidence type="ECO:0000313" key="2">
    <source>
        <dbReference type="EnsemblMetazoa" id="AMAM021021-PA"/>
    </source>
</evidence>
<accession>A0A182T773</accession>
<organism evidence="2 3">
    <name type="scientific">Anopheles maculatus</name>
    <dbReference type="NCBI Taxonomy" id="74869"/>
    <lineage>
        <taxon>Eukaryota</taxon>
        <taxon>Metazoa</taxon>
        <taxon>Ecdysozoa</taxon>
        <taxon>Arthropoda</taxon>
        <taxon>Hexapoda</taxon>
        <taxon>Insecta</taxon>
        <taxon>Pterygota</taxon>
        <taxon>Neoptera</taxon>
        <taxon>Endopterygota</taxon>
        <taxon>Diptera</taxon>
        <taxon>Nematocera</taxon>
        <taxon>Culicoidea</taxon>
        <taxon>Culicidae</taxon>
        <taxon>Anophelinae</taxon>
        <taxon>Anopheles</taxon>
        <taxon>Anopheles maculatus group</taxon>
    </lineage>
</organism>
<reference evidence="2" key="2">
    <citation type="submission" date="2020-05" db="UniProtKB">
        <authorList>
            <consortium name="EnsemblMetazoa"/>
        </authorList>
    </citation>
    <scope>IDENTIFICATION</scope>
    <source>
        <strain evidence="2">maculatus3</strain>
    </source>
</reference>
<feature type="region of interest" description="Disordered" evidence="1">
    <location>
        <begin position="194"/>
        <end position="236"/>
    </location>
</feature>
<sequence>ASGGHDGFPEEIITASPKCNLPDVLPPGVKYSLYSTNNNNNTVNNNNSINNHHNGVGMMKSKHGGGPHSAPIISTANSLKSLFNFSTTAADSTKDREGPVTPPALMFNGNGSVSPPLAQIQATSPKYTSQSSFDLKKTQILDTGGDAHCNGYHLHNGNGILGLPTTPTTTNISATATLTSIASINHTVVLEEEDEVESKLTADEDASASTTTIATPDDSVPPPLPSTPSPALSNGGPAASCLAVWPAPPPQTVNNCSENPENLPNFDQHQHHRHESPRSTVGSACASTERAVTEATVDSEVSPASTSTRDDALSSNDATTTQATEAPVPVEVVVAKEREGESCPTGPELIADGGIGDRNSTATSSPSSGSPVPGLERVTKEINLSPVSSHADDAPVVNELPLQRTEIVLRVQAPTSEAASQTDIDESGSILGRGVAELTIDCGRKKDSELPPVSSSQQSSNGTVTSVATCTTSSPLGSPPGTPPSGKEPGQKFFAPVPCSPPPPTPRKLHPEEIDCDKLSHDLVSQLSPSDKLHTILGKSVMDIAMCQAC</sequence>
<feature type="compositionally biased region" description="Low complexity" evidence="1">
    <location>
        <begin position="463"/>
        <end position="476"/>
    </location>
</feature>
<reference evidence="3" key="1">
    <citation type="submission" date="2013-09" db="EMBL/GenBank/DDBJ databases">
        <title>The Genome Sequence of Anopheles maculatus species B.</title>
        <authorList>
            <consortium name="The Broad Institute Genomics Platform"/>
            <person name="Neafsey D.E."/>
            <person name="Besansky N."/>
            <person name="Howell P."/>
            <person name="Walton C."/>
            <person name="Young S.K."/>
            <person name="Zeng Q."/>
            <person name="Gargeya S."/>
            <person name="Fitzgerald M."/>
            <person name="Haas B."/>
            <person name="Abouelleil A."/>
            <person name="Allen A.W."/>
            <person name="Alvarado L."/>
            <person name="Arachchi H.M."/>
            <person name="Berlin A.M."/>
            <person name="Chapman S.B."/>
            <person name="Gainer-Dewar J."/>
            <person name="Goldberg J."/>
            <person name="Griggs A."/>
            <person name="Gujja S."/>
            <person name="Hansen M."/>
            <person name="Howarth C."/>
            <person name="Imamovic A."/>
            <person name="Ireland A."/>
            <person name="Larimer J."/>
            <person name="McCowan C."/>
            <person name="Murphy C."/>
            <person name="Pearson M."/>
            <person name="Poon T.W."/>
            <person name="Priest M."/>
            <person name="Roberts A."/>
            <person name="Saif S."/>
            <person name="Shea T."/>
            <person name="Sisk P."/>
            <person name="Sykes S."/>
            <person name="Wortman J."/>
            <person name="Nusbaum C."/>
            <person name="Birren B."/>
        </authorList>
    </citation>
    <scope>NUCLEOTIDE SEQUENCE [LARGE SCALE GENOMIC DNA]</scope>
    <source>
        <strain evidence="3">maculatus3</strain>
    </source>
</reference>
<name>A0A182T773_9DIPT</name>
<protein>
    <submittedName>
        <fullName evidence="2">Uncharacterized protein</fullName>
    </submittedName>
</protein>
<feature type="compositionally biased region" description="Polar residues" evidence="1">
    <location>
        <begin position="453"/>
        <end position="462"/>
    </location>
</feature>
<proteinExistence type="predicted"/>
<feature type="compositionally biased region" description="Pro residues" evidence="1">
    <location>
        <begin position="219"/>
        <end position="228"/>
    </location>
</feature>
<dbReference type="VEuPathDB" id="VectorBase:AMAM021021"/>
<feature type="compositionally biased region" description="Polar residues" evidence="1">
    <location>
        <begin position="252"/>
        <end position="267"/>
    </location>
</feature>
<evidence type="ECO:0000313" key="3">
    <source>
        <dbReference type="Proteomes" id="UP000075901"/>
    </source>
</evidence>
<feature type="region of interest" description="Disordered" evidence="1">
    <location>
        <begin position="252"/>
        <end position="375"/>
    </location>
</feature>
<dbReference type="EnsemblMetazoa" id="AMAM021021-RA">
    <property type="protein sequence ID" value="AMAM021021-PA"/>
    <property type="gene ID" value="AMAM021021"/>
</dbReference>
<dbReference type="Proteomes" id="UP000075901">
    <property type="component" value="Unassembled WGS sequence"/>
</dbReference>
<feature type="compositionally biased region" description="Low complexity" evidence="1">
    <location>
        <begin position="207"/>
        <end position="218"/>
    </location>
</feature>
<keyword evidence="3" id="KW-1185">Reference proteome</keyword>
<feature type="compositionally biased region" description="Low complexity" evidence="1">
    <location>
        <begin position="364"/>
        <end position="374"/>
    </location>
</feature>
<feature type="compositionally biased region" description="Polar residues" evidence="1">
    <location>
        <begin position="302"/>
        <end position="324"/>
    </location>
</feature>